<name>A0A5D9CAQ4_9SPHN</name>
<keyword evidence="1" id="KW-0812">Transmembrane</keyword>
<feature type="transmembrane region" description="Helical" evidence="1">
    <location>
        <begin position="7"/>
        <end position="32"/>
    </location>
</feature>
<dbReference type="RefSeq" id="WP_149521484.1">
    <property type="nucleotide sequence ID" value="NZ_VTOU01000002.1"/>
</dbReference>
<comment type="caution">
    <text evidence="2">The sequence shown here is derived from an EMBL/GenBank/DDBJ whole genome shotgun (WGS) entry which is preliminary data.</text>
</comment>
<proteinExistence type="predicted"/>
<protein>
    <submittedName>
        <fullName evidence="2">YggT family protein</fullName>
    </submittedName>
</protein>
<dbReference type="AlphaFoldDB" id="A0A5D9CAQ4"/>
<sequence length="95" mass="10837">MIIDIIIYLLGILTMIIIIQAILSWLVAFNVINTYNDFVRQFLYALDRITEPLYKPVRKILPDFGALDLSPLVVLILIQIIERVLRGVQSGSPLI</sequence>
<reference evidence="2 3" key="1">
    <citation type="submission" date="2019-08" db="EMBL/GenBank/DDBJ databases">
        <authorList>
            <person name="Wang G."/>
            <person name="Xu Z."/>
        </authorList>
    </citation>
    <scope>NUCLEOTIDE SEQUENCE [LARGE SCALE GENOMIC DNA]</scope>
    <source>
        <strain evidence="2 3">ZX</strain>
    </source>
</reference>
<keyword evidence="1" id="KW-1133">Transmembrane helix</keyword>
<accession>A0A5D9CAQ4</accession>
<keyword evidence="3" id="KW-1185">Reference proteome</keyword>
<gene>
    <name evidence="2" type="ORF">FYJ91_06495</name>
</gene>
<dbReference type="EMBL" id="VTOU01000002">
    <property type="protein sequence ID" value="TZG28080.1"/>
    <property type="molecule type" value="Genomic_DNA"/>
</dbReference>
<evidence type="ECO:0000313" key="2">
    <source>
        <dbReference type="EMBL" id="TZG28080.1"/>
    </source>
</evidence>
<evidence type="ECO:0000256" key="1">
    <source>
        <dbReference type="SAM" id="Phobius"/>
    </source>
</evidence>
<keyword evidence="1" id="KW-0472">Membrane</keyword>
<organism evidence="2 3">
    <name type="scientific">Sphingomonas montanisoli</name>
    <dbReference type="NCBI Taxonomy" id="2606412"/>
    <lineage>
        <taxon>Bacteria</taxon>
        <taxon>Pseudomonadati</taxon>
        <taxon>Pseudomonadota</taxon>
        <taxon>Alphaproteobacteria</taxon>
        <taxon>Sphingomonadales</taxon>
        <taxon>Sphingomonadaceae</taxon>
        <taxon>Sphingomonas</taxon>
    </lineage>
</organism>
<dbReference type="GO" id="GO:0016020">
    <property type="term" value="C:membrane"/>
    <property type="evidence" value="ECO:0007669"/>
    <property type="project" value="InterPro"/>
</dbReference>
<dbReference type="InterPro" id="IPR003425">
    <property type="entry name" value="CCB3/YggT"/>
</dbReference>
<evidence type="ECO:0000313" key="3">
    <source>
        <dbReference type="Proteomes" id="UP000322077"/>
    </source>
</evidence>
<dbReference type="Pfam" id="PF02325">
    <property type="entry name" value="CCB3_YggT"/>
    <property type="match status" value="1"/>
</dbReference>
<dbReference type="Proteomes" id="UP000322077">
    <property type="component" value="Unassembled WGS sequence"/>
</dbReference>